<dbReference type="SUPFAM" id="SSF116965">
    <property type="entry name" value="Hypothetical protein MPN330"/>
    <property type="match status" value="1"/>
</dbReference>
<reference evidence="1" key="2">
    <citation type="submission" date="2021-04" db="EMBL/GenBank/DDBJ databases">
        <authorList>
            <person name="Gilroy R."/>
        </authorList>
    </citation>
    <scope>NUCLEOTIDE SEQUENCE</scope>
    <source>
        <strain evidence="1">A5-1222</strain>
    </source>
</reference>
<dbReference type="EMBL" id="JAHLFM010000006">
    <property type="protein sequence ID" value="MBU3830609.1"/>
    <property type="molecule type" value="Genomic_DNA"/>
</dbReference>
<comment type="caution">
    <text evidence="1">The sequence shown here is derived from an EMBL/GenBank/DDBJ whole genome shotgun (WGS) entry which is preliminary data.</text>
</comment>
<dbReference type="Gene3D" id="1.10.472.40">
    <property type="entry name" value="Hypothetical protein mg237 homolog, domain 3"/>
    <property type="match status" value="1"/>
</dbReference>
<proteinExistence type="predicted"/>
<reference evidence="1" key="1">
    <citation type="journal article" date="2021" name="PeerJ">
        <title>Extensive microbial diversity within the chicken gut microbiome revealed by metagenomics and culture.</title>
        <authorList>
            <person name="Gilroy R."/>
            <person name="Ravi A."/>
            <person name="Getino M."/>
            <person name="Pursley I."/>
            <person name="Horton D.L."/>
            <person name="Alikhan N.F."/>
            <person name="Baker D."/>
            <person name="Gharbi K."/>
            <person name="Hall N."/>
            <person name="Watson M."/>
            <person name="Adriaenssens E.M."/>
            <person name="Foster-Nyarko E."/>
            <person name="Jarju S."/>
            <person name="Secka A."/>
            <person name="Antonio M."/>
            <person name="Oren A."/>
            <person name="Chaudhuri R.R."/>
            <person name="La Ragione R."/>
            <person name="Hildebrand F."/>
            <person name="Pallen M.J."/>
        </authorList>
    </citation>
    <scope>NUCLEOTIDE SEQUENCE</scope>
    <source>
        <strain evidence="1">A5-1222</strain>
    </source>
</reference>
<dbReference type="AlphaFoldDB" id="A0A9E2KW89"/>
<dbReference type="Pfam" id="PF11428">
    <property type="entry name" value="DUF3196"/>
    <property type="match status" value="1"/>
</dbReference>
<dbReference type="InterPro" id="IPR024503">
    <property type="entry name" value="DUF3196"/>
</dbReference>
<evidence type="ECO:0000313" key="1">
    <source>
        <dbReference type="EMBL" id="MBU3830609.1"/>
    </source>
</evidence>
<organism evidence="1 2">
    <name type="scientific">Candidatus Ureaplasma intestinipullorum</name>
    <dbReference type="NCBI Taxonomy" id="2838770"/>
    <lineage>
        <taxon>Bacteria</taxon>
        <taxon>Bacillati</taxon>
        <taxon>Mycoplasmatota</taxon>
        <taxon>Mycoplasmoidales</taxon>
        <taxon>Mycoplasmoidaceae</taxon>
        <taxon>Ureaplasma</taxon>
    </lineage>
</organism>
<name>A0A9E2KW89_9BACT</name>
<evidence type="ECO:0000313" key="2">
    <source>
        <dbReference type="Proteomes" id="UP000824247"/>
    </source>
</evidence>
<protein>
    <submittedName>
        <fullName evidence="1">DUF3196 family protein</fullName>
    </submittedName>
</protein>
<sequence>MNLEKNKINQLEETDEVKNYYENLIKKISEDWQNNKHELAIERLKEELDQPYIPYNFEELMSDMLFSYERELKFSLIDKKIKEMSMDEMIGQIFVNGKFNVFIFELFVQKFTSKIDDKYFPIFQLWLQSSDISNEDKFLILDSLASEGIDKDFVFYNKNVDHDVVVNTLSYRESDYLKKYNLTLKKIEQIIEKDQVVANFAKDVLECCANYYFPEFPFKSVDSFANAIINIISKFMNLEDVNITELNHDEKIIYKIIEYIEKQENLN</sequence>
<dbReference type="Proteomes" id="UP000824247">
    <property type="component" value="Unassembled WGS sequence"/>
</dbReference>
<gene>
    <name evidence="1" type="ORF">H9897_00385</name>
</gene>
<accession>A0A9E2KW89</accession>